<reference evidence="1 2" key="1">
    <citation type="submission" date="2019-10" db="EMBL/GenBank/DDBJ databases">
        <authorList>
            <person name="Palmer J.M."/>
        </authorList>
    </citation>
    <scope>NUCLEOTIDE SEQUENCE [LARGE SCALE GENOMIC DNA]</scope>
    <source>
        <strain evidence="1 2">TWF718</strain>
    </source>
</reference>
<evidence type="ECO:0000313" key="1">
    <source>
        <dbReference type="EMBL" id="KAK6345536.1"/>
    </source>
</evidence>
<keyword evidence="2" id="KW-1185">Reference proteome</keyword>
<gene>
    <name evidence="1" type="ORF">TWF718_007448</name>
</gene>
<evidence type="ECO:0000313" key="2">
    <source>
        <dbReference type="Proteomes" id="UP001313282"/>
    </source>
</evidence>
<comment type="caution">
    <text evidence="1">The sequence shown here is derived from an EMBL/GenBank/DDBJ whole genome shotgun (WGS) entry which is preliminary data.</text>
</comment>
<dbReference type="AlphaFoldDB" id="A0AAN8RDA0"/>
<name>A0AAN8RDA0_9PEZI</name>
<dbReference type="Proteomes" id="UP001313282">
    <property type="component" value="Unassembled WGS sequence"/>
</dbReference>
<dbReference type="EMBL" id="JAVHNR010000004">
    <property type="protein sequence ID" value="KAK6345536.1"/>
    <property type="molecule type" value="Genomic_DNA"/>
</dbReference>
<proteinExistence type="predicted"/>
<sequence>MGRFKIQFLKHLFKKRSDFAENSGQSRKQTVVAQNPNLVTNTKGRNNKKFRAPRFKKSRAIMVPDSEKDARAVAEFLATKLPGELVSDILDYAEYFGHEVIGIGEHLGSVKSVWGMEPCSDIKLHMIAHIPDFMALRRDTIGKGGLGGGRPGRVRKLVFRLRCRDQGWSSHPEIDGTYQWGRSRIDVEIWRKREGMEGSSDGNGEGGMYKVAESLVQRNKVAVTQELEYEVAWRWDEDKPLDDTDIVDMIGRHEKNGEFVRELKGGDELRIFIKAFYPGWECNLSRCEIECLWAI</sequence>
<accession>A0AAN8RDA0</accession>
<organism evidence="1 2">
    <name type="scientific">Orbilia javanica</name>
    <dbReference type="NCBI Taxonomy" id="47235"/>
    <lineage>
        <taxon>Eukaryota</taxon>
        <taxon>Fungi</taxon>
        <taxon>Dikarya</taxon>
        <taxon>Ascomycota</taxon>
        <taxon>Pezizomycotina</taxon>
        <taxon>Orbiliomycetes</taxon>
        <taxon>Orbiliales</taxon>
        <taxon>Orbiliaceae</taxon>
        <taxon>Orbilia</taxon>
    </lineage>
</organism>
<protein>
    <submittedName>
        <fullName evidence="1">Uncharacterized protein</fullName>
    </submittedName>
</protein>